<gene>
    <name evidence="2" type="ORF">H2508_13075</name>
</gene>
<dbReference type="RefSeq" id="WP_182174525.1">
    <property type="nucleotide sequence ID" value="NZ_JACFXU010000017.1"/>
</dbReference>
<evidence type="ECO:0000313" key="3">
    <source>
        <dbReference type="Proteomes" id="UP000539350"/>
    </source>
</evidence>
<comment type="caution">
    <text evidence="2">The sequence shown here is derived from an EMBL/GenBank/DDBJ whole genome shotgun (WGS) entry which is preliminary data.</text>
</comment>
<sequence length="72" mass="8387">MDLLEITEKHQMQREKAADLLREIADSLTKHNGLDLMQNGKKLHIRVPDQVSVEFEVEIESDESSIEIEINW</sequence>
<evidence type="ECO:0000259" key="1">
    <source>
        <dbReference type="Pfam" id="PF20068"/>
    </source>
</evidence>
<dbReference type="EMBL" id="JACFXU010000017">
    <property type="protein sequence ID" value="MBA6414044.1"/>
    <property type="molecule type" value="Genomic_DNA"/>
</dbReference>
<organism evidence="2 3">
    <name type="scientific">Sediminihaliea albiluteola</name>
    <dbReference type="NCBI Taxonomy" id="2758564"/>
    <lineage>
        <taxon>Bacteria</taxon>
        <taxon>Pseudomonadati</taxon>
        <taxon>Pseudomonadota</taxon>
        <taxon>Gammaproteobacteria</taxon>
        <taxon>Cellvibrionales</taxon>
        <taxon>Halieaceae</taxon>
        <taxon>Sediminihaliea</taxon>
    </lineage>
</organism>
<dbReference type="AlphaFoldDB" id="A0A7W2TYC3"/>
<keyword evidence="3" id="KW-1185">Reference proteome</keyword>
<feature type="domain" description="Amphi-Trp" evidence="1">
    <location>
        <begin position="6"/>
        <end position="72"/>
    </location>
</feature>
<evidence type="ECO:0000313" key="2">
    <source>
        <dbReference type="EMBL" id="MBA6414044.1"/>
    </source>
</evidence>
<proteinExistence type="predicted"/>
<dbReference type="InterPro" id="IPR027598">
    <property type="entry name" value="Amphi-Trp_dom"/>
</dbReference>
<name>A0A7W2TYC3_9GAMM</name>
<accession>A0A7W2TYC3</accession>
<dbReference type="Proteomes" id="UP000539350">
    <property type="component" value="Unassembled WGS sequence"/>
</dbReference>
<reference evidence="2 3" key="1">
    <citation type="submission" date="2020-07" db="EMBL/GenBank/DDBJ databases">
        <title>Halieaceae bacterium, F7430, whole genome shotgun sequencing project.</title>
        <authorList>
            <person name="Jiang S."/>
            <person name="Liu Z.W."/>
            <person name="Du Z.J."/>
        </authorList>
    </citation>
    <scope>NUCLEOTIDE SEQUENCE [LARGE SCALE GENOMIC DNA]</scope>
    <source>
        <strain evidence="2 3">F7430</strain>
    </source>
</reference>
<protein>
    <submittedName>
        <fullName evidence="2">Amphi-Trp domain-containing protein</fullName>
    </submittedName>
</protein>
<dbReference type="NCBIfam" id="TIGR04354">
    <property type="entry name" value="amphi-Trp"/>
    <property type="match status" value="1"/>
</dbReference>
<dbReference type="Pfam" id="PF20068">
    <property type="entry name" value="Amphi-Trp"/>
    <property type="match status" value="1"/>
</dbReference>